<name>A0A8K0HML7_9ROSA</name>
<dbReference type="EMBL" id="VOIH02000002">
    <property type="protein sequence ID" value="KAF3454333.1"/>
    <property type="molecule type" value="Genomic_DNA"/>
</dbReference>
<dbReference type="PANTHER" id="PTHR31642:SF316">
    <property type="entry name" value="PROTEIN ECERIFERUM 26-LIKE"/>
    <property type="match status" value="1"/>
</dbReference>
<comment type="similarity">
    <text evidence="1">Belongs to the plant acyltransferase family.</text>
</comment>
<reference evidence="3" key="1">
    <citation type="submission" date="2020-03" db="EMBL/GenBank/DDBJ databases">
        <title>A high-quality chromosome-level genome assembly of a woody plant with both climbing and erect habits, Rhamnella rubrinervis.</title>
        <authorList>
            <person name="Lu Z."/>
            <person name="Yang Y."/>
            <person name="Zhu X."/>
            <person name="Sun Y."/>
        </authorList>
    </citation>
    <scope>NUCLEOTIDE SEQUENCE</scope>
    <source>
        <strain evidence="3">BYM</strain>
        <tissue evidence="3">Leaf</tissue>
    </source>
</reference>
<protein>
    <submittedName>
        <fullName evidence="3">Uncharacterized protein</fullName>
    </submittedName>
</protein>
<dbReference type="Pfam" id="PF02458">
    <property type="entry name" value="Transferase"/>
    <property type="match status" value="1"/>
</dbReference>
<dbReference type="AlphaFoldDB" id="A0A8K0HML7"/>
<proteinExistence type="inferred from homology"/>
<feature type="region of interest" description="Disordered" evidence="2">
    <location>
        <begin position="1"/>
        <end position="25"/>
    </location>
</feature>
<evidence type="ECO:0000256" key="2">
    <source>
        <dbReference type="SAM" id="MobiDB-lite"/>
    </source>
</evidence>
<evidence type="ECO:0000313" key="3">
    <source>
        <dbReference type="EMBL" id="KAF3454333.1"/>
    </source>
</evidence>
<dbReference type="InterPro" id="IPR050317">
    <property type="entry name" value="Plant_Fungal_Acyltransferase"/>
</dbReference>
<gene>
    <name evidence="3" type="ORF">FNV43_RR04780</name>
</gene>
<dbReference type="OrthoDB" id="671439at2759"/>
<dbReference type="Gene3D" id="3.30.559.10">
    <property type="entry name" value="Chloramphenicol acetyltransferase-like domain"/>
    <property type="match status" value="2"/>
</dbReference>
<evidence type="ECO:0000256" key="1">
    <source>
        <dbReference type="ARBA" id="ARBA00009861"/>
    </source>
</evidence>
<evidence type="ECO:0000313" key="4">
    <source>
        <dbReference type="Proteomes" id="UP000796880"/>
    </source>
</evidence>
<feature type="compositionally biased region" description="Low complexity" evidence="2">
    <location>
        <begin position="1"/>
        <end position="13"/>
    </location>
</feature>
<comment type="caution">
    <text evidence="3">The sequence shown here is derived from an EMBL/GenBank/DDBJ whole genome shotgun (WGS) entry which is preliminary data.</text>
</comment>
<dbReference type="PANTHER" id="PTHR31642">
    <property type="entry name" value="TRICHOTHECENE 3-O-ACETYLTRANSFERASE"/>
    <property type="match status" value="1"/>
</dbReference>
<dbReference type="InterPro" id="IPR023213">
    <property type="entry name" value="CAT-like_dom_sf"/>
</dbReference>
<dbReference type="SUPFAM" id="SSF52777">
    <property type="entry name" value="CoA-dependent acyltransferases"/>
    <property type="match status" value="1"/>
</dbReference>
<organism evidence="3 4">
    <name type="scientific">Rhamnella rubrinervis</name>
    <dbReference type="NCBI Taxonomy" id="2594499"/>
    <lineage>
        <taxon>Eukaryota</taxon>
        <taxon>Viridiplantae</taxon>
        <taxon>Streptophyta</taxon>
        <taxon>Embryophyta</taxon>
        <taxon>Tracheophyta</taxon>
        <taxon>Spermatophyta</taxon>
        <taxon>Magnoliopsida</taxon>
        <taxon>eudicotyledons</taxon>
        <taxon>Gunneridae</taxon>
        <taxon>Pentapetalae</taxon>
        <taxon>rosids</taxon>
        <taxon>fabids</taxon>
        <taxon>Rosales</taxon>
        <taxon>Rhamnaceae</taxon>
        <taxon>rhamnoid group</taxon>
        <taxon>Rhamneae</taxon>
        <taxon>Rhamnella</taxon>
    </lineage>
</organism>
<keyword evidence="4" id="KW-1185">Reference proteome</keyword>
<accession>A0A8K0HML7</accession>
<dbReference type="GO" id="GO:0016747">
    <property type="term" value="F:acyltransferase activity, transferring groups other than amino-acyl groups"/>
    <property type="evidence" value="ECO:0007669"/>
    <property type="project" value="TreeGrafter"/>
</dbReference>
<dbReference type="Proteomes" id="UP000796880">
    <property type="component" value="Unassembled WGS sequence"/>
</dbReference>
<sequence length="469" mass="52095">MSNNSKRVSVVSKLTAVSSRPTGPGHTHPFTALDHAMGLHSLHIIYYYKHNIFTYFDLDPSRVSLSEVLSLYPPVTGRLTRDGDGNWQVKCNDAGVRVVKAHVGTTLDEWLRSADGLEERDLTVWDDMPDDPNTWSPFRVQINEFQGGGIAIGLSCTHMQADPTCATLLLNSWTQTHRGQPMTHPPVYSTLQTHGPPLPNLQTKSTSFYTTKSKHVQNQPPSVQMATATFIFSHAAIKQSLIQVHDNCPDATPFDLLAALFWTRVARLKASEHERKRSLSVCVDFRKQLRPPLPLGYYGNALHFSLLSLDSEEIDGGGLGNVVERVHHHLSSMEKEEFRSAIEWFESHKEEGGGCNKFAPPFRMYGPELTCISMEHMIDVPSGPTGKAGKPLMYGAMFDEEAGPVHVSYNVGNVEGEGLIMVMPACPDDEDEMLRRTVMVALSRKELAELCEDQAVLGLHPTMLLSGRH</sequence>